<dbReference type="PANTHER" id="PTHR33048:SF55">
    <property type="entry name" value="INTEGRAL MEMBRANE PROTEIN"/>
    <property type="match status" value="1"/>
</dbReference>
<evidence type="ECO:0000313" key="8">
    <source>
        <dbReference type="EMBL" id="KKY28544.1"/>
    </source>
</evidence>
<feature type="transmembrane region" description="Helical" evidence="6">
    <location>
        <begin position="211"/>
        <end position="231"/>
    </location>
</feature>
<evidence type="ECO:0000313" key="9">
    <source>
        <dbReference type="Proteomes" id="UP000053317"/>
    </source>
</evidence>
<evidence type="ECO:0000256" key="5">
    <source>
        <dbReference type="ARBA" id="ARBA00038359"/>
    </source>
</evidence>
<protein>
    <submittedName>
        <fullName evidence="8">Putative integral membrane protein</fullName>
    </submittedName>
</protein>
<reference evidence="8 9" key="2">
    <citation type="submission" date="2015-05" db="EMBL/GenBank/DDBJ databases">
        <authorList>
            <person name="Morales-Cruz A."/>
            <person name="Amrine K.C."/>
            <person name="Cantu D."/>
        </authorList>
    </citation>
    <scope>NUCLEOTIDE SEQUENCE [LARGE SCALE GENOMIC DNA]</scope>
    <source>
        <strain evidence="8">UCRPC4</strain>
    </source>
</reference>
<proteinExistence type="inferred from homology"/>
<comment type="subcellular location">
    <subcellularLocation>
        <location evidence="1">Membrane</location>
        <topology evidence="1">Multi-pass membrane protein</topology>
    </subcellularLocation>
</comment>
<dbReference type="GO" id="GO:0016020">
    <property type="term" value="C:membrane"/>
    <property type="evidence" value="ECO:0007669"/>
    <property type="project" value="UniProtKB-SubCell"/>
</dbReference>
<evidence type="ECO:0000256" key="2">
    <source>
        <dbReference type="ARBA" id="ARBA00022692"/>
    </source>
</evidence>
<dbReference type="EMBL" id="LCWF01000012">
    <property type="protein sequence ID" value="KKY28544.1"/>
    <property type="molecule type" value="Genomic_DNA"/>
</dbReference>
<name>A0A0G2F2L3_PHACM</name>
<evidence type="ECO:0000259" key="7">
    <source>
        <dbReference type="Pfam" id="PF20684"/>
    </source>
</evidence>
<evidence type="ECO:0000256" key="1">
    <source>
        <dbReference type="ARBA" id="ARBA00004141"/>
    </source>
</evidence>
<accession>A0A0G2F2L3</accession>
<dbReference type="Proteomes" id="UP000053317">
    <property type="component" value="Unassembled WGS sequence"/>
</dbReference>
<evidence type="ECO:0000256" key="4">
    <source>
        <dbReference type="ARBA" id="ARBA00023136"/>
    </source>
</evidence>
<dbReference type="InterPro" id="IPR049326">
    <property type="entry name" value="Rhodopsin_dom_fungi"/>
</dbReference>
<dbReference type="AlphaFoldDB" id="A0A0G2F2L3"/>
<keyword evidence="4 6" id="KW-0472">Membrane</keyword>
<dbReference type="OrthoDB" id="10017208at2759"/>
<organism evidence="8 9">
    <name type="scientific">Phaeomoniella chlamydospora</name>
    <name type="common">Phaeoacremonium chlamydosporum</name>
    <dbReference type="NCBI Taxonomy" id="158046"/>
    <lineage>
        <taxon>Eukaryota</taxon>
        <taxon>Fungi</taxon>
        <taxon>Dikarya</taxon>
        <taxon>Ascomycota</taxon>
        <taxon>Pezizomycotina</taxon>
        <taxon>Eurotiomycetes</taxon>
        <taxon>Chaetothyriomycetidae</taxon>
        <taxon>Phaeomoniellales</taxon>
        <taxon>Phaeomoniellaceae</taxon>
        <taxon>Phaeomoniella</taxon>
    </lineage>
</organism>
<evidence type="ECO:0000256" key="3">
    <source>
        <dbReference type="ARBA" id="ARBA00022989"/>
    </source>
</evidence>
<gene>
    <name evidence="8" type="ORF">UCRPC4_g00533</name>
</gene>
<feature type="transmembrane region" description="Helical" evidence="6">
    <location>
        <begin position="20"/>
        <end position="42"/>
    </location>
</feature>
<comment type="similarity">
    <text evidence="5">Belongs to the SAT4 family.</text>
</comment>
<comment type="caution">
    <text evidence="8">The sequence shown here is derived from an EMBL/GenBank/DDBJ whole genome shotgun (WGS) entry which is preliminary data.</text>
</comment>
<dbReference type="InterPro" id="IPR052337">
    <property type="entry name" value="SAT4-like"/>
</dbReference>
<dbReference type="Pfam" id="PF20684">
    <property type="entry name" value="Fung_rhodopsin"/>
    <property type="match status" value="1"/>
</dbReference>
<dbReference type="PANTHER" id="PTHR33048">
    <property type="entry name" value="PTH11-LIKE INTEGRAL MEMBRANE PROTEIN (AFU_ORTHOLOGUE AFUA_5G11245)"/>
    <property type="match status" value="1"/>
</dbReference>
<feature type="transmembrane region" description="Helical" evidence="6">
    <location>
        <begin position="54"/>
        <end position="79"/>
    </location>
</feature>
<feature type="transmembrane region" description="Helical" evidence="6">
    <location>
        <begin position="99"/>
        <end position="121"/>
    </location>
</feature>
<feature type="domain" description="Rhodopsin" evidence="7">
    <location>
        <begin position="39"/>
        <end position="275"/>
    </location>
</feature>
<keyword evidence="2 6" id="KW-0812">Transmembrane</keyword>
<evidence type="ECO:0000256" key="6">
    <source>
        <dbReference type="SAM" id="Phobius"/>
    </source>
</evidence>
<keyword evidence="9" id="KW-1185">Reference proteome</keyword>
<reference evidence="8 9" key="1">
    <citation type="submission" date="2015-05" db="EMBL/GenBank/DDBJ databases">
        <title>Distinctive expansion of gene families associated with plant cell wall degradation and secondary metabolism in the genomes of grapevine trunk pathogens.</title>
        <authorList>
            <person name="Lawrence D.P."/>
            <person name="Travadon R."/>
            <person name="Rolshausen P.E."/>
            <person name="Baumgartner K."/>
        </authorList>
    </citation>
    <scope>NUCLEOTIDE SEQUENCE [LARGE SCALE GENOMIC DNA]</scope>
    <source>
        <strain evidence="8">UCRPC4</strain>
    </source>
</reference>
<feature type="transmembrane region" description="Helical" evidence="6">
    <location>
        <begin position="251"/>
        <end position="269"/>
    </location>
</feature>
<keyword evidence="3 6" id="KW-1133">Transmembrane helix</keyword>
<sequence length="310" mass="34245">MAPVNETPFYGYGIGGRAHHLTAATIVLTILAFLLVANRLFWRIKLMNYLGFDDVFIIIAFLSLMVLGAIMLLAVTHGYGRASSELSPSDHLFAMKMFWISQVLYKVTMNFTKLSLASVYLRLFEKRWVRRTLWTMIGFVSLYGITSIGITIFQCRPMRRAFDKSTPGHCINNTAFWYANGLYNIVTDFVITAVAVAALPELHISKKSKAALGSLFGLGMFVIAASILRMATLKPSSTSKDLSYGTLTSTTWSVVEASLAVVCACVPNLRAPLNRLFPRLLALRTVTNSQQDNIPLRVMAAPAGVIADDE</sequence>
<feature type="transmembrane region" description="Helical" evidence="6">
    <location>
        <begin position="133"/>
        <end position="155"/>
    </location>
</feature>
<feature type="transmembrane region" description="Helical" evidence="6">
    <location>
        <begin position="175"/>
        <end position="199"/>
    </location>
</feature>